<accession>A0ABV5R9W6</accession>
<feature type="transmembrane region" description="Helical" evidence="1">
    <location>
        <begin position="21"/>
        <end position="41"/>
    </location>
</feature>
<evidence type="ECO:0000313" key="3">
    <source>
        <dbReference type="Proteomes" id="UP001589710"/>
    </source>
</evidence>
<keyword evidence="1" id="KW-0812">Transmembrane</keyword>
<comment type="caution">
    <text evidence="2">The sequence shown here is derived from an EMBL/GenBank/DDBJ whole genome shotgun (WGS) entry which is preliminary data.</text>
</comment>
<reference evidence="2 3" key="1">
    <citation type="submission" date="2024-09" db="EMBL/GenBank/DDBJ databases">
        <authorList>
            <person name="Sun Q."/>
            <person name="Mori K."/>
        </authorList>
    </citation>
    <scope>NUCLEOTIDE SEQUENCE [LARGE SCALE GENOMIC DNA]</scope>
    <source>
        <strain evidence="2 3">JCM 3331</strain>
    </source>
</reference>
<dbReference type="RefSeq" id="WP_386144206.1">
    <property type="nucleotide sequence ID" value="NZ_BAAAXD010000045.1"/>
</dbReference>
<evidence type="ECO:0008006" key="4">
    <source>
        <dbReference type="Google" id="ProtNLM"/>
    </source>
</evidence>
<evidence type="ECO:0000256" key="1">
    <source>
        <dbReference type="SAM" id="Phobius"/>
    </source>
</evidence>
<evidence type="ECO:0000313" key="2">
    <source>
        <dbReference type="EMBL" id="MFB9574638.1"/>
    </source>
</evidence>
<sequence>MRELLGNRNGKTAGGGGTGRRVLVQVFVLALVTAVGLVLGGPGAGSADAASSCGGRLAKTVTFSTGEVRIFRSRSYACAITVAKKPGPRRKMSVMIQVRGGRPVADSGMFTKQTGRVTVHALHRCVRAAGSVAGKSGATGWILC</sequence>
<keyword evidence="1" id="KW-1133">Transmembrane helix</keyword>
<dbReference type="Proteomes" id="UP001589710">
    <property type="component" value="Unassembled WGS sequence"/>
</dbReference>
<organism evidence="2 3">
    <name type="scientific">Streptomyces yanii</name>
    <dbReference type="NCBI Taxonomy" id="78510"/>
    <lineage>
        <taxon>Bacteria</taxon>
        <taxon>Bacillati</taxon>
        <taxon>Actinomycetota</taxon>
        <taxon>Actinomycetes</taxon>
        <taxon>Kitasatosporales</taxon>
        <taxon>Streptomycetaceae</taxon>
        <taxon>Streptomyces</taxon>
    </lineage>
</organism>
<proteinExistence type="predicted"/>
<protein>
    <recommendedName>
        <fullName evidence="4">Secreted protein</fullName>
    </recommendedName>
</protein>
<name>A0ABV5R9W6_9ACTN</name>
<keyword evidence="3" id="KW-1185">Reference proteome</keyword>
<gene>
    <name evidence="2" type="ORF">ACFFTL_20685</name>
</gene>
<keyword evidence="1" id="KW-0472">Membrane</keyword>
<dbReference type="EMBL" id="JBHMCG010000097">
    <property type="protein sequence ID" value="MFB9574638.1"/>
    <property type="molecule type" value="Genomic_DNA"/>
</dbReference>